<dbReference type="Gene3D" id="3.30.1300.30">
    <property type="entry name" value="GSPII I/J protein-like"/>
    <property type="match status" value="1"/>
</dbReference>
<feature type="domain" description="T2SS protein K first SAM-like" evidence="10">
    <location>
        <begin position="108"/>
        <end position="200"/>
    </location>
</feature>
<dbReference type="GO" id="GO:0009306">
    <property type="term" value="P:protein secretion"/>
    <property type="evidence" value="ECO:0007669"/>
    <property type="project" value="InterPro"/>
</dbReference>
<comment type="similarity">
    <text evidence="2">Belongs to the GSP K family.</text>
</comment>
<evidence type="ECO:0000256" key="3">
    <source>
        <dbReference type="ARBA" id="ARBA00022448"/>
    </source>
</evidence>
<evidence type="ECO:0000256" key="6">
    <source>
        <dbReference type="ARBA" id="ARBA00022692"/>
    </source>
</evidence>
<reference evidence="11" key="1">
    <citation type="submission" date="2018-06" db="EMBL/GenBank/DDBJ databases">
        <authorList>
            <person name="Zhirakovskaya E."/>
        </authorList>
    </citation>
    <scope>NUCLEOTIDE SEQUENCE</scope>
</reference>
<organism evidence="11">
    <name type="scientific">hydrothermal vent metagenome</name>
    <dbReference type="NCBI Taxonomy" id="652676"/>
    <lineage>
        <taxon>unclassified sequences</taxon>
        <taxon>metagenomes</taxon>
        <taxon>ecological metagenomes</taxon>
    </lineage>
</organism>
<evidence type="ECO:0000256" key="8">
    <source>
        <dbReference type="ARBA" id="ARBA00022989"/>
    </source>
</evidence>
<dbReference type="InterPro" id="IPR045584">
    <property type="entry name" value="Pilin-like"/>
</dbReference>
<dbReference type="EMBL" id="UOFP01000203">
    <property type="protein sequence ID" value="VAW87904.1"/>
    <property type="molecule type" value="Genomic_DNA"/>
</dbReference>
<name>A0A3B1A2E8_9ZZZZ</name>
<keyword evidence="4" id="KW-1003">Cell membrane</keyword>
<dbReference type="GO" id="GO:0005886">
    <property type="term" value="C:plasma membrane"/>
    <property type="evidence" value="ECO:0007669"/>
    <property type="project" value="UniProtKB-SubCell"/>
</dbReference>
<keyword evidence="3" id="KW-0813">Transport</keyword>
<proteinExistence type="inferred from homology"/>
<evidence type="ECO:0000256" key="4">
    <source>
        <dbReference type="ARBA" id="ARBA00022475"/>
    </source>
</evidence>
<evidence type="ECO:0000256" key="5">
    <source>
        <dbReference type="ARBA" id="ARBA00022519"/>
    </source>
</evidence>
<dbReference type="PANTHER" id="PTHR38831">
    <property type="entry name" value="TYPE II SECRETION SYSTEM PROTEIN K"/>
    <property type="match status" value="1"/>
</dbReference>
<dbReference type="PIRSF" id="PIRSF002786">
    <property type="entry name" value="XcpX"/>
    <property type="match status" value="1"/>
</dbReference>
<dbReference type="InterPro" id="IPR038072">
    <property type="entry name" value="GspK_central_sf"/>
</dbReference>
<evidence type="ECO:0000256" key="2">
    <source>
        <dbReference type="ARBA" id="ARBA00007246"/>
    </source>
</evidence>
<keyword evidence="8" id="KW-1133">Transmembrane helix</keyword>
<keyword evidence="6" id="KW-0812">Transmembrane</keyword>
<evidence type="ECO:0000256" key="7">
    <source>
        <dbReference type="ARBA" id="ARBA00022927"/>
    </source>
</evidence>
<dbReference type="Gene3D" id="1.10.40.60">
    <property type="entry name" value="EpsJ-like"/>
    <property type="match status" value="2"/>
</dbReference>
<dbReference type="SUPFAM" id="SSF54523">
    <property type="entry name" value="Pili subunits"/>
    <property type="match status" value="1"/>
</dbReference>
<dbReference type="InterPro" id="IPR005628">
    <property type="entry name" value="GspK"/>
</dbReference>
<protein>
    <submittedName>
        <fullName evidence="11">General secretion pathway protein K</fullName>
    </submittedName>
</protein>
<evidence type="ECO:0000256" key="9">
    <source>
        <dbReference type="ARBA" id="ARBA00023136"/>
    </source>
</evidence>
<keyword evidence="5" id="KW-0997">Cell inner membrane</keyword>
<gene>
    <name evidence="11" type="ORF">MNBD_GAMMA18-1312</name>
</gene>
<dbReference type="PANTHER" id="PTHR38831:SF1">
    <property type="entry name" value="TYPE II SECRETION SYSTEM PROTEIN K-RELATED"/>
    <property type="match status" value="1"/>
</dbReference>
<sequence>MDALSRRERGIALLTVVLVVSIVTVLATAMASRQQMDIRRASNVLAIDQLEQYARGAELIALWGLQEDITATTGDQYDTPDEAWAMPVAFELDNGSMSGQIVDLNRYLNVNNLVDNAGQPVAFEVKRMKRLFKALGQDSSLVDALVDWIDPDQQVFGLGGAEDDDYLLMNPPYRSANRAMLSISELRLVKGFTKEVRDELVDDDDNRLLTALPGENESKVNVNTAPWQIIQASLKGVSDHDAETLTAEEYTQLSEFMAEPIVNQAENRAEAETMLGVSSHYFLLDGFTTFGNRDLAMYSVLKRNNSNGESVVIYRSQGVY</sequence>
<accession>A0A3B1A2E8</accession>
<dbReference type="SUPFAM" id="SSF158544">
    <property type="entry name" value="GspK insert domain-like"/>
    <property type="match status" value="1"/>
</dbReference>
<keyword evidence="9" id="KW-0472">Membrane</keyword>
<evidence type="ECO:0000313" key="11">
    <source>
        <dbReference type="EMBL" id="VAW87904.1"/>
    </source>
</evidence>
<keyword evidence="7" id="KW-0653">Protein transport</keyword>
<comment type="subcellular location">
    <subcellularLocation>
        <location evidence="1">Cell inner membrane</location>
    </subcellularLocation>
</comment>
<dbReference type="Pfam" id="PF21687">
    <property type="entry name" value="T2SSK_1st"/>
    <property type="match status" value="1"/>
</dbReference>
<dbReference type="NCBIfam" id="NF037980">
    <property type="entry name" value="T2SS_GspK"/>
    <property type="match status" value="1"/>
</dbReference>
<evidence type="ECO:0000256" key="1">
    <source>
        <dbReference type="ARBA" id="ARBA00004533"/>
    </source>
</evidence>
<evidence type="ECO:0000259" key="10">
    <source>
        <dbReference type="Pfam" id="PF21687"/>
    </source>
</evidence>
<dbReference type="InterPro" id="IPR049031">
    <property type="entry name" value="T2SSK_SAM-like_1st"/>
</dbReference>
<dbReference type="AlphaFoldDB" id="A0A3B1A2E8"/>